<keyword evidence="1" id="KW-1133">Transmembrane helix</keyword>
<evidence type="ECO:0000313" key="3">
    <source>
        <dbReference type="Proteomes" id="UP000663042"/>
    </source>
</evidence>
<name>A0A873WSB1_9CAUD</name>
<reference evidence="2 3" key="1">
    <citation type="submission" date="2020-10" db="EMBL/GenBank/DDBJ databases">
        <title>Novel bacteriophages targeting Providencia spp. as potential agents for phage therapy.</title>
        <authorList>
            <person name="Rakov C."/>
            <person name="Alkalay-Oren S."/>
            <person name="Coppenhagen-Glazer S."/>
            <person name="Hazan R."/>
        </authorList>
    </citation>
    <scope>NUCLEOTIDE SEQUENCE [LARGE SCALE GENOMIC DNA]</scope>
</reference>
<dbReference type="KEGG" id="vg:65132575"/>
<dbReference type="EMBL" id="MW057857">
    <property type="protein sequence ID" value="QPB12228.1"/>
    <property type="molecule type" value="Genomic_DNA"/>
</dbReference>
<organism evidence="2 3">
    <name type="scientific">Providencia phage PSTCR5</name>
    <dbReference type="NCBI Taxonomy" id="2783547"/>
    <lineage>
        <taxon>Viruses</taxon>
        <taxon>Duplodnaviria</taxon>
        <taxon>Heunggongvirae</taxon>
        <taxon>Uroviricota</taxon>
        <taxon>Caudoviricetes</taxon>
        <taxon>Demerecviridae</taxon>
        <taxon>Priunavirus</taxon>
        <taxon>Priunavirus PSTCR5</taxon>
    </lineage>
</organism>
<dbReference type="Proteomes" id="UP000663042">
    <property type="component" value="Segment"/>
</dbReference>
<feature type="transmembrane region" description="Helical" evidence="1">
    <location>
        <begin position="31"/>
        <end position="52"/>
    </location>
</feature>
<evidence type="ECO:0000313" key="2">
    <source>
        <dbReference type="EMBL" id="QPB12228.1"/>
    </source>
</evidence>
<keyword evidence="1" id="KW-0812">Transmembrane</keyword>
<proteinExistence type="predicted"/>
<keyword evidence="3" id="KW-1185">Reference proteome</keyword>
<dbReference type="GeneID" id="65132575"/>
<evidence type="ECO:0000256" key="1">
    <source>
        <dbReference type="SAM" id="Phobius"/>
    </source>
</evidence>
<dbReference type="RefSeq" id="YP_010114015.1">
    <property type="nucleotide sequence ID" value="NC_055910.1"/>
</dbReference>
<protein>
    <submittedName>
        <fullName evidence="2">Uncharacterized protein</fullName>
    </submittedName>
</protein>
<keyword evidence="1" id="KW-0472">Membrane</keyword>
<feature type="transmembrane region" description="Helical" evidence="1">
    <location>
        <begin position="322"/>
        <end position="342"/>
    </location>
</feature>
<accession>A0A873WSB1</accession>
<sequence>MYFIILFACSLFVVAISNIFFRHKISRKELLIQLGVAAFSSLLMLGMAVFAASSGKWDTEIRNGYVTKKYSERVSCEHQYKCGETCSTDSKGNRTCIPIYCDEHSYDVDWIVESTIDYSRISRVDRRGLKEPPRWSAAVVGEPYSSTFSVNNYTKLDKGMYVVEDATLEKYADSLPEYPRVYDYYRMNRIVGKYAPDINNFLNEKLRLDGSTYQLNVTLVVTQAGEDFFDALMNKWHGGKKNDVVIVYSLDDDNRVKWLRANTIGNGQDNQLLLTKLAATGLESPEFNLSLVQTQYDLIVKHYKRLPNDTFKYLDDVVDIPTSALIFVIVLNFIANIGFAIFCIKEDL</sequence>